<dbReference type="InterPro" id="IPR013154">
    <property type="entry name" value="ADH-like_N"/>
</dbReference>
<reference evidence="2" key="2">
    <citation type="submission" date="2021-04" db="EMBL/GenBank/DDBJ databases">
        <authorList>
            <person name="Gilroy R."/>
        </authorList>
    </citation>
    <scope>NUCLEOTIDE SEQUENCE</scope>
    <source>
        <strain evidence="2">4376</strain>
    </source>
</reference>
<comment type="caution">
    <text evidence="2">The sequence shown here is derived from an EMBL/GenBank/DDBJ whole genome shotgun (WGS) entry which is preliminary data.</text>
</comment>
<dbReference type="InterPro" id="IPR020843">
    <property type="entry name" value="ER"/>
</dbReference>
<dbReference type="InterPro" id="IPR036291">
    <property type="entry name" value="NAD(P)-bd_dom_sf"/>
</dbReference>
<proteinExistence type="predicted"/>
<dbReference type="SMART" id="SM00829">
    <property type="entry name" value="PKS_ER"/>
    <property type="match status" value="1"/>
</dbReference>
<dbReference type="Gene3D" id="3.90.180.10">
    <property type="entry name" value="Medium-chain alcohol dehydrogenases, catalytic domain"/>
    <property type="match status" value="1"/>
</dbReference>
<organism evidence="2 3">
    <name type="scientific">Candidatus Corynebacterium gallistercoris</name>
    <dbReference type="NCBI Taxonomy" id="2838530"/>
    <lineage>
        <taxon>Bacteria</taxon>
        <taxon>Bacillati</taxon>
        <taxon>Actinomycetota</taxon>
        <taxon>Actinomycetes</taxon>
        <taxon>Mycobacteriales</taxon>
        <taxon>Corynebacteriaceae</taxon>
        <taxon>Corynebacterium</taxon>
    </lineage>
</organism>
<dbReference type="SUPFAM" id="SSF50129">
    <property type="entry name" value="GroES-like"/>
    <property type="match status" value="1"/>
</dbReference>
<dbReference type="EMBL" id="DXFZ01000005">
    <property type="protein sequence ID" value="HIW94926.1"/>
    <property type="molecule type" value="Genomic_DNA"/>
</dbReference>
<gene>
    <name evidence="2" type="ORF">H9867_00330</name>
</gene>
<feature type="domain" description="Enoyl reductase (ER)" evidence="1">
    <location>
        <begin position="27"/>
        <end position="324"/>
    </location>
</feature>
<dbReference type="InterPro" id="IPR011032">
    <property type="entry name" value="GroES-like_sf"/>
</dbReference>
<sequence>MQIYGFNSYGGPEVQEYLEAPEPRAHGANATTGAHGSTAPDDVVLIRPAAMGVNPGDIKVRSGERQGAFPVNFPMAFGREAAGTVLHAPAATGLTPGQRVFGSCAPGTGALAEVVALTAESTTPTPEAVLDAHAATLPTAAGTAWDALHELLQVNPNARRVLILGGGGGVGTFAIQMARHLGLEPTAVASAGKELLVTRLGARWVDYAPDDSPSPTLTDRLHALTDQHGPFDALLDAAGGDTLTQAAPFITPHAIRSAADPAQARELGGGGVGRRRTKKIYGEIAELVNDGAITPVISNEYPWNNAARAIKDIETGHATGNVIVRP</sequence>
<dbReference type="Pfam" id="PF08240">
    <property type="entry name" value="ADH_N"/>
    <property type="match status" value="1"/>
</dbReference>
<dbReference type="InterPro" id="IPR050700">
    <property type="entry name" value="YIM1/Zinc_Alcohol_DH_Fams"/>
</dbReference>
<protein>
    <submittedName>
        <fullName evidence="2">NADP-dependent oxidoreductase</fullName>
    </submittedName>
</protein>
<dbReference type="Proteomes" id="UP000824189">
    <property type="component" value="Unassembled WGS sequence"/>
</dbReference>
<dbReference type="Gene3D" id="3.40.50.720">
    <property type="entry name" value="NAD(P)-binding Rossmann-like Domain"/>
    <property type="match status" value="1"/>
</dbReference>
<dbReference type="GO" id="GO:0016491">
    <property type="term" value="F:oxidoreductase activity"/>
    <property type="evidence" value="ECO:0007669"/>
    <property type="project" value="InterPro"/>
</dbReference>
<name>A0A9D1RUY7_9CORY</name>
<dbReference type="PANTHER" id="PTHR11695:SF294">
    <property type="entry name" value="RETICULON-4-INTERACTING PROTEIN 1, MITOCHONDRIAL"/>
    <property type="match status" value="1"/>
</dbReference>
<dbReference type="CDD" id="cd05289">
    <property type="entry name" value="MDR_like_2"/>
    <property type="match status" value="1"/>
</dbReference>
<evidence type="ECO:0000313" key="2">
    <source>
        <dbReference type="EMBL" id="HIW94926.1"/>
    </source>
</evidence>
<dbReference type="AlphaFoldDB" id="A0A9D1RUY7"/>
<accession>A0A9D1RUY7</accession>
<evidence type="ECO:0000313" key="3">
    <source>
        <dbReference type="Proteomes" id="UP000824189"/>
    </source>
</evidence>
<evidence type="ECO:0000259" key="1">
    <source>
        <dbReference type="SMART" id="SM00829"/>
    </source>
</evidence>
<reference evidence="2" key="1">
    <citation type="journal article" date="2021" name="PeerJ">
        <title>Extensive microbial diversity within the chicken gut microbiome revealed by metagenomics and culture.</title>
        <authorList>
            <person name="Gilroy R."/>
            <person name="Ravi A."/>
            <person name="Getino M."/>
            <person name="Pursley I."/>
            <person name="Horton D.L."/>
            <person name="Alikhan N.F."/>
            <person name="Baker D."/>
            <person name="Gharbi K."/>
            <person name="Hall N."/>
            <person name="Watson M."/>
            <person name="Adriaenssens E.M."/>
            <person name="Foster-Nyarko E."/>
            <person name="Jarju S."/>
            <person name="Secka A."/>
            <person name="Antonio M."/>
            <person name="Oren A."/>
            <person name="Chaudhuri R.R."/>
            <person name="La Ragione R."/>
            <person name="Hildebrand F."/>
            <person name="Pallen M.J."/>
        </authorList>
    </citation>
    <scope>NUCLEOTIDE SEQUENCE</scope>
    <source>
        <strain evidence="2">4376</strain>
    </source>
</reference>
<dbReference type="Pfam" id="PF13602">
    <property type="entry name" value="ADH_zinc_N_2"/>
    <property type="match status" value="1"/>
</dbReference>
<dbReference type="SUPFAM" id="SSF51735">
    <property type="entry name" value="NAD(P)-binding Rossmann-fold domains"/>
    <property type="match status" value="1"/>
</dbReference>
<dbReference type="PANTHER" id="PTHR11695">
    <property type="entry name" value="ALCOHOL DEHYDROGENASE RELATED"/>
    <property type="match status" value="1"/>
</dbReference>